<dbReference type="InterPro" id="IPR039420">
    <property type="entry name" value="WalR-like"/>
</dbReference>
<dbReference type="Proteomes" id="UP001158045">
    <property type="component" value="Unassembled WGS sequence"/>
</dbReference>
<dbReference type="PANTHER" id="PTHR48111:SF40">
    <property type="entry name" value="PHOSPHATE REGULON TRANSCRIPTIONAL REGULATORY PROTEIN PHOB"/>
    <property type="match status" value="1"/>
</dbReference>
<keyword evidence="2 8" id="KW-0597">Phosphoprotein</keyword>
<dbReference type="SMART" id="SM00862">
    <property type="entry name" value="Trans_reg_C"/>
    <property type="match status" value="1"/>
</dbReference>
<evidence type="ECO:0000259" key="10">
    <source>
        <dbReference type="PROSITE" id="PS50110"/>
    </source>
</evidence>
<evidence type="ECO:0000256" key="3">
    <source>
        <dbReference type="ARBA" id="ARBA00023012"/>
    </source>
</evidence>
<keyword evidence="3" id="KW-0902">Two-component regulatory system</keyword>
<dbReference type="Gene3D" id="6.10.250.690">
    <property type="match status" value="1"/>
</dbReference>
<evidence type="ECO:0000256" key="2">
    <source>
        <dbReference type="ARBA" id="ARBA00022553"/>
    </source>
</evidence>
<name>A0ABT6NDL9_9FIRM</name>
<feature type="domain" description="OmpR/PhoB-type" evidence="11">
    <location>
        <begin position="128"/>
        <end position="227"/>
    </location>
</feature>
<dbReference type="InterPro" id="IPR011006">
    <property type="entry name" value="CheY-like_superfamily"/>
</dbReference>
<evidence type="ECO:0000256" key="8">
    <source>
        <dbReference type="PROSITE-ProRule" id="PRU00169"/>
    </source>
</evidence>
<dbReference type="Pfam" id="PF00072">
    <property type="entry name" value="Response_reg"/>
    <property type="match status" value="1"/>
</dbReference>
<evidence type="ECO:0000259" key="11">
    <source>
        <dbReference type="PROSITE" id="PS51755"/>
    </source>
</evidence>
<feature type="modified residue" description="4-aspartylphosphate" evidence="8">
    <location>
        <position position="52"/>
    </location>
</feature>
<keyword evidence="5 9" id="KW-0238">DNA-binding</keyword>
<feature type="DNA-binding region" description="OmpR/PhoB-type" evidence="9">
    <location>
        <begin position="128"/>
        <end position="227"/>
    </location>
</feature>
<dbReference type="PROSITE" id="PS51755">
    <property type="entry name" value="OMPR_PHOB"/>
    <property type="match status" value="1"/>
</dbReference>
<evidence type="ECO:0000256" key="5">
    <source>
        <dbReference type="ARBA" id="ARBA00023125"/>
    </source>
</evidence>
<evidence type="ECO:0000313" key="12">
    <source>
        <dbReference type="EMBL" id="MDH8678529.1"/>
    </source>
</evidence>
<keyword evidence="13" id="KW-1185">Reference proteome</keyword>
<accession>A0ABT6NDL9</accession>
<keyword evidence="4" id="KW-0805">Transcription regulation</keyword>
<dbReference type="SUPFAM" id="SSF52172">
    <property type="entry name" value="CheY-like"/>
    <property type="match status" value="1"/>
</dbReference>
<comment type="caution">
    <text evidence="12">The sequence shown here is derived from an EMBL/GenBank/DDBJ whole genome shotgun (WGS) entry which is preliminary data.</text>
</comment>
<comment type="function">
    <text evidence="7">May play the central regulatory role in sporulation. It may be an element of the effector pathway responsible for the activation of sporulation genes in response to nutritional stress. Spo0A may act in concert with spo0H (a sigma factor) to control the expression of some genes that are critical to the sporulation process.</text>
</comment>
<dbReference type="InterPro" id="IPR001789">
    <property type="entry name" value="Sig_transdc_resp-reg_receiver"/>
</dbReference>
<dbReference type="PANTHER" id="PTHR48111">
    <property type="entry name" value="REGULATOR OF RPOS"/>
    <property type="match status" value="1"/>
</dbReference>
<evidence type="ECO:0000313" key="13">
    <source>
        <dbReference type="Proteomes" id="UP001158045"/>
    </source>
</evidence>
<evidence type="ECO:0000256" key="7">
    <source>
        <dbReference type="ARBA" id="ARBA00024867"/>
    </source>
</evidence>
<dbReference type="Gene3D" id="1.10.10.10">
    <property type="entry name" value="Winged helix-like DNA-binding domain superfamily/Winged helix DNA-binding domain"/>
    <property type="match status" value="1"/>
</dbReference>
<organism evidence="12 13">
    <name type="scientific">Fusibacter bizertensis</name>
    <dbReference type="NCBI Taxonomy" id="1488331"/>
    <lineage>
        <taxon>Bacteria</taxon>
        <taxon>Bacillati</taxon>
        <taxon>Bacillota</taxon>
        <taxon>Clostridia</taxon>
        <taxon>Eubacteriales</taxon>
        <taxon>Eubacteriales Family XII. Incertae Sedis</taxon>
        <taxon>Fusibacter</taxon>
    </lineage>
</organism>
<dbReference type="InterPro" id="IPR001867">
    <property type="entry name" value="OmpR/PhoB-type_DNA-bd"/>
</dbReference>
<evidence type="ECO:0000256" key="9">
    <source>
        <dbReference type="PROSITE-ProRule" id="PRU01091"/>
    </source>
</evidence>
<sequence>MEKVLIVEDDLQIQTLIRDYVNASGYIAVTASDGEEALMKYESEQPQLALLDIILPKIDGFELCRKIRSESNIPIIMISSKKEDTDKILALGLGADDYIEKPFSPRVLIAKIQSQFRRVNVLSGTPHSDTLTIKELEIDVKARTVSVKGEQVAFSVKEFEILHYLMLNKNQALSREKIFDEIWGYNEFGDINTVTVHMRKIREKIELDPSNPEYIETVWGIGYKFKG</sequence>
<evidence type="ECO:0000256" key="6">
    <source>
        <dbReference type="ARBA" id="ARBA00023163"/>
    </source>
</evidence>
<dbReference type="Gene3D" id="3.40.50.2300">
    <property type="match status" value="1"/>
</dbReference>
<gene>
    <name evidence="12" type="ORF">QE109_10250</name>
</gene>
<keyword evidence="6" id="KW-0804">Transcription</keyword>
<dbReference type="CDD" id="cd00383">
    <property type="entry name" value="trans_reg_C"/>
    <property type="match status" value="1"/>
</dbReference>
<evidence type="ECO:0000256" key="4">
    <source>
        <dbReference type="ARBA" id="ARBA00023015"/>
    </source>
</evidence>
<feature type="domain" description="Response regulatory" evidence="10">
    <location>
        <begin position="3"/>
        <end position="116"/>
    </location>
</feature>
<dbReference type="EMBL" id="JARYZI010000006">
    <property type="protein sequence ID" value="MDH8678529.1"/>
    <property type="molecule type" value="Genomic_DNA"/>
</dbReference>
<protein>
    <recommendedName>
        <fullName evidence="1">Stage 0 sporulation protein A homolog</fullName>
    </recommendedName>
</protein>
<dbReference type="Pfam" id="PF00486">
    <property type="entry name" value="Trans_reg_C"/>
    <property type="match status" value="1"/>
</dbReference>
<evidence type="ECO:0000256" key="1">
    <source>
        <dbReference type="ARBA" id="ARBA00018672"/>
    </source>
</evidence>
<proteinExistence type="predicted"/>
<dbReference type="SMART" id="SM00448">
    <property type="entry name" value="REC"/>
    <property type="match status" value="1"/>
</dbReference>
<dbReference type="RefSeq" id="WP_281094380.1">
    <property type="nucleotide sequence ID" value="NZ_JARYZI010000006.1"/>
</dbReference>
<dbReference type="PROSITE" id="PS50110">
    <property type="entry name" value="RESPONSE_REGULATORY"/>
    <property type="match status" value="1"/>
</dbReference>
<reference evidence="12 13" key="1">
    <citation type="submission" date="2023-04" db="EMBL/GenBank/DDBJ databases">
        <title>Fusibacter bizertensis strain WBS, isolated from littoral bottom sediments of the Arctic seas - biochemical and genomic analysis.</title>
        <authorList>
            <person name="Brioukhanov A.L."/>
        </authorList>
    </citation>
    <scope>NUCLEOTIDE SEQUENCE [LARGE SCALE GENOMIC DNA]</scope>
    <source>
        <strain evidence="12 13">WBS</strain>
    </source>
</reference>
<dbReference type="InterPro" id="IPR036388">
    <property type="entry name" value="WH-like_DNA-bd_sf"/>
</dbReference>